<keyword evidence="8" id="KW-1185">Reference proteome</keyword>
<evidence type="ECO:0000256" key="3">
    <source>
        <dbReference type="PROSITE-ProRule" id="PRU00723"/>
    </source>
</evidence>
<keyword evidence="3" id="KW-0862">Zinc</keyword>
<evidence type="ECO:0000256" key="2">
    <source>
        <dbReference type="ARBA" id="ARBA00023242"/>
    </source>
</evidence>
<evidence type="ECO:0000256" key="1">
    <source>
        <dbReference type="ARBA" id="ARBA00004123"/>
    </source>
</evidence>
<evidence type="ECO:0000313" key="8">
    <source>
        <dbReference type="Proteomes" id="UP000327013"/>
    </source>
</evidence>
<feature type="compositionally biased region" description="Basic and acidic residues" evidence="4">
    <location>
        <begin position="151"/>
        <end position="164"/>
    </location>
</feature>
<feature type="compositionally biased region" description="Polar residues" evidence="4">
    <location>
        <begin position="165"/>
        <end position="174"/>
    </location>
</feature>
<comment type="caution">
    <text evidence="7">The sequence shown here is derived from an EMBL/GenBank/DDBJ whole genome shotgun (WGS) entry which is preliminary data.</text>
</comment>
<dbReference type="InterPro" id="IPR000571">
    <property type="entry name" value="Znf_CCCH"/>
</dbReference>
<sequence>MALFNYDYDDNASDTDSVTTEFSTATALHKDNLYAPECVLTDKRLELRDDSGEENEETRYLVKWDGYDFDRCTWEPDENLSPELIASWQITKLGIETGSKEPFDVVSWEARQDSLKEKRLRRRQRRNEKRSRRGLDPWPWPLTGGFYEYGPEHVGEFNDSRDHSSLPSSPTDSVELTGPKRSRPALEEERSDDDAPLRLTKRARAKDDRTVTEESPVSVAKRVIAAPTSRSSASLGHLSKLSASTLSNPLSSLKPAIRRNPAVQNAGGKSIRSTILGAKTKLGPNVFSDALTSTTQRIGSGSKRGGPAFHKNLSHRHAASRIKEPPPAVEPPLLDIKTGKAVPPSPSVASPLMTGPFRNIDTSKSRSTLDASQPDEDRQDRDTVASKSGLLTCWYWSTSGGCKFGNGCGFEHREGGPVARFENKLEKYQATCWYWAIAPRGCRWPASKCSWSHHLTEYMSYPDHPPAQITSEMAKKITSAHQRLYPPTDRKLLGCYFHFKTRRGCNWPEAQCSHSHSPVDWVAGMRGEKPSWLGMETGQDKSVTSSTNNSTAEPTPLRNLESTSPLRMSTEAENLPAPTLFGNHASRSPRFESSPVRKLSTPAPRTMFRIHFNFGTSERIVFARLDGLSEDMQHQLFSKDEDRRIELSQMIAAPILKSGMRAVPSPFGVAGDVLSADDDDNNDSLKEVSRALYCNNAAAVLHTTRFTLVVFPNRQDWKFLDGECGRSEAATRFLLCQLPLLAPANSSQKLQIRPQMEGPNPFSGLDTTPLFASDAQQVIFLIFPTGREDDLDHLASILAEAGATVLHSGVSGSWAHFRENISRGAVIFHEEVTSFDRIPGLGEVLKGAYGHSMYRIAPGRMIKYPGGPPGMSSPQMSRIFPSGRAVLVMDNCFTAEPDQALDVVNHVSKRISENSGYGKILGSPNLLEDLLNPPEDIDTRDRMHLANSWQQLNSLVQSALKGHDKYSVDPQHLSVYCPPERTLPGYSTMWKATDRDEERNAIHVLANWFSGWANKNVHQWRRFIVVTTVERKIRMELERLYPHLIVMVPLNFIRFEETADSNKVVKKAGDRKRTLLLTRGTSGSEPGSATSPSRAQMNTMSDTPTTPVDARLTPMTTPRSPESLKDVEPSAVAQDPRLLRRKLAQQLPGHRDPAA</sequence>
<comment type="subcellular location">
    <subcellularLocation>
        <location evidence="1">Nucleus</location>
    </subcellularLocation>
</comment>
<dbReference type="SMART" id="SM00298">
    <property type="entry name" value="CHROMO"/>
    <property type="match status" value="1"/>
</dbReference>
<gene>
    <name evidence="7" type="ORF">FH972_022481</name>
</gene>
<dbReference type="Proteomes" id="UP000327013">
    <property type="component" value="Unassembled WGS sequence"/>
</dbReference>
<keyword evidence="2" id="KW-0539">Nucleus</keyword>
<feature type="domain" description="C3H1-type" evidence="6">
    <location>
        <begin position="387"/>
        <end position="415"/>
    </location>
</feature>
<evidence type="ECO:0000259" key="5">
    <source>
        <dbReference type="PROSITE" id="PS50013"/>
    </source>
</evidence>
<accession>A0A5N6KSC8</accession>
<dbReference type="PROSITE" id="PS50103">
    <property type="entry name" value="ZF_C3H1"/>
    <property type="match status" value="1"/>
</dbReference>
<dbReference type="InterPro" id="IPR023779">
    <property type="entry name" value="Chromodomain_CS"/>
</dbReference>
<dbReference type="SUPFAM" id="SSF54160">
    <property type="entry name" value="Chromo domain-like"/>
    <property type="match status" value="1"/>
</dbReference>
<feature type="compositionally biased region" description="Polar residues" evidence="4">
    <location>
        <begin position="360"/>
        <end position="371"/>
    </location>
</feature>
<dbReference type="AlphaFoldDB" id="A0A5N6KSC8"/>
<feature type="zinc finger region" description="C3H1-type" evidence="3">
    <location>
        <begin position="387"/>
        <end position="415"/>
    </location>
</feature>
<feature type="domain" description="Chromo" evidence="5">
    <location>
        <begin position="34"/>
        <end position="80"/>
    </location>
</feature>
<evidence type="ECO:0000313" key="7">
    <source>
        <dbReference type="EMBL" id="KAB8342884.1"/>
    </source>
</evidence>
<keyword evidence="3" id="KW-0863">Zinc-finger</keyword>
<evidence type="ECO:0000259" key="6">
    <source>
        <dbReference type="PROSITE" id="PS50103"/>
    </source>
</evidence>
<dbReference type="GO" id="GO:0005634">
    <property type="term" value="C:nucleus"/>
    <property type="evidence" value="ECO:0007669"/>
    <property type="project" value="UniProtKB-SubCell"/>
</dbReference>
<keyword evidence="3" id="KW-0479">Metal-binding</keyword>
<dbReference type="Gene3D" id="2.40.50.40">
    <property type="match status" value="1"/>
</dbReference>
<organism evidence="7 8">
    <name type="scientific">Carpinus fangiana</name>
    <dbReference type="NCBI Taxonomy" id="176857"/>
    <lineage>
        <taxon>Eukaryota</taxon>
        <taxon>Viridiplantae</taxon>
        <taxon>Streptophyta</taxon>
        <taxon>Embryophyta</taxon>
        <taxon>Tracheophyta</taxon>
        <taxon>Spermatophyta</taxon>
        <taxon>Magnoliopsida</taxon>
        <taxon>eudicotyledons</taxon>
        <taxon>Gunneridae</taxon>
        <taxon>Pentapetalae</taxon>
        <taxon>rosids</taxon>
        <taxon>fabids</taxon>
        <taxon>Fagales</taxon>
        <taxon>Betulaceae</taxon>
        <taxon>Carpinus</taxon>
    </lineage>
</organism>
<evidence type="ECO:0000256" key="4">
    <source>
        <dbReference type="SAM" id="MobiDB-lite"/>
    </source>
</evidence>
<feature type="region of interest" description="Disordered" evidence="4">
    <location>
        <begin position="532"/>
        <end position="563"/>
    </location>
</feature>
<dbReference type="PROSITE" id="PS00598">
    <property type="entry name" value="CHROMO_1"/>
    <property type="match status" value="1"/>
</dbReference>
<dbReference type="GO" id="GO:0008270">
    <property type="term" value="F:zinc ion binding"/>
    <property type="evidence" value="ECO:0007669"/>
    <property type="project" value="UniProtKB-KW"/>
</dbReference>
<feature type="region of interest" description="Disordered" evidence="4">
    <location>
        <begin position="577"/>
        <end position="599"/>
    </location>
</feature>
<evidence type="ECO:0008006" key="9">
    <source>
        <dbReference type="Google" id="ProtNLM"/>
    </source>
</evidence>
<proteinExistence type="predicted"/>
<dbReference type="InterPro" id="IPR023780">
    <property type="entry name" value="Chromo_domain"/>
</dbReference>
<dbReference type="PROSITE" id="PS50013">
    <property type="entry name" value="CHROMO_2"/>
    <property type="match status" value="1"/>
</dbReference>
<feature type="region of interest" description="Disordered" evidence="4">
    <location>
        <begin position="1075"/>
        <end position="1155"/>
    </location>
</feature>
<feature type="compositionally biased region" description="Basic and acidic residues" evidence="4">
    <location>
        <begin position="184"/>
        <end position="196"/>
    </location>
</feature>
<feature type="compositionally biased region" description="Polar residues" evidence="4">
    <location>
        <begin position="540"/>
        <end position="553"/>
    </location>
</feature>
<dbReference type="EMBL" id="VIBQ01000012">
    <property type="protein sequence ID" value="KAB8342884.1"/>
    <property type="molecule type" value="Genomic_DNA"/>
</dbReference>
<dbReference type="OrthoDB" id="1918685at2759"/>
<protein>
    <recommendedName>
        <fullName evidence="9">Chromo domain-containing protein</fullName>
    </recommendedName>
</protein>
<feature type="compositionally biased region" description="Polar residues" evidence="4">
    <location>
        <begin position="1079"/>
        <end position="1106"/>
    </location>
</feature>
<dbReference type="InterPro" id="IPR016197">
    <property type="entry name" value="Chromo-like_dom_sf"/>
</dbReference>
<name>A0A5N6KSC8_9ROSI</name>
<feature type="region of interest" description="Disordered" evidence="4">
    <location>
        <begin position="296"/>
        <end position="383"/>
    </location>
</feature>
<feature type="region of interest" description="Disordered" evidence="4">
    <location>
        <begin position="151"/>
        <end position="217"/>
    </location>
</feature>
<dbReference type="Pfam" id="PF00385">
    <property type="entry name" value="Chromo"/>
    <property type="match status" value="1"/>
</dbReference>
<dbReference type="InterPro" id="IPR000953">
    <property type="entry name" value="Chromo/chromo_shadow_dom"/>
</dbReference>
<reference evidence="7 8" key="1">
    <citation type="submission" date="2019-06" db="EMBL/GenBank/DDBJ databases">
        <title>A chromosomal-level reference genome of Carpinus fangiana (Coryloideae, Betulaceae).</title>
        <authorList>
            <person name="Yang X."/>
            <person name="Wang Z."/>
            <person name="Zhang L."/>
            <person name="Hao G."/>
            <person name="Liu J."/>
            <person name="Yang Y."/>
        </authorList>
    </citation>
    <scope>NUCLEOTIDE SEQUENCE [LARGE SCALE GENOMIC DNA]</scope>
    <source>
        <strain evidence="7">Cfa_2016G</strain>
        <tissue evidence="7">Leaf</tissue>
    </source>
</reference>